<dbReference type="Pfam" id="PF12838">
    <property type="entry name" value="Fer4_7"/>
    <property type="match status" value="1"/>
</dbReference>
<evidence type="ECO:0000313" key="7">
    <source>
        <dbReference type="EMBL" id="SEA66791.1"/>
    </source>
</evidence>
<organism evidence="7 8">
    <name type="scientific">Rubrimonas cliftonensis</name>
    <dbReference type="NCBI Taxonomy" id="89524"/>
    <lineage>
        <taxon>Bacteria</taxon>
        <taxon>Pseudomonadati</taxon>
        <taxon>Pseudomonadota</taxon>
        <taxon>Alphaproteobacteria</taxon>
        <taxon>Rhodobacterales</taxon>
        <taxon>Paracoccaceae</taxon>
        <taxon>Rubrimonas</taxon>
    </lineage>
</organism>
<keyword evidence="3" id="KW-0408">Iron</keyword>
<evidence type="ECO:0000256" key="5">
    <source>
        <dbReference type="SAM" id="MobiDB-lite"/>
    </source>
</evidence>
<dbReference type="InterPro" id="IPR050572">
    <property type="entry name" value="Fe-S_Ferredoxin"/>
</dbReference>
<keyword evidence="1" id="KW-0004">4Fe-4S</keyword>
<feature type="domain" description="4Fe-4S ferredoxin-type" evidence="6">
    <location>
        <begin position="512"/>
        <end position="541"/>
    </location>
</feature>
<feature type="domain" description="4Fe-4S ferredoxin-type" evidence="6">
    <location>
        <begin position="543"/>
        <end position="572"/>
    </location>
</feature>
<name>A0A1H4D2H9_9RHOB</name>
<feature type="domain" description="4Fe-4S ferredoxin-type" evidence="6">
    <location>
        <begin position="309"/>
        <end position="338"/>
    </location>
</feature>
<dbReference type="SUPFAM" id="SSF54862">
    <property type="entry name" value="4Fe-4S ferredoxins"/>
    <property type="match status" value="1"/>
</dbReference>
<evidence type="ECO:0000256" key="1">
    <source>
        <dbReference type="ARBA" id="ARBA00022485"/>
    </source>
</evidence>
<dbReference type="RefSeq" id="WP_093254332.1">
    <property type="nucleotide sequence ID" value="NZ_FNQM01000009.1"/>
</dbReference>
<dbReference type="Gene3D" id="3.30.70.20">
    <property type="match status" value="2"/>
</dbReference>
<dbReference type="STRING" id="89524.SAMN05444370_1093"/>
<proteinExistence type="predicted"/>
<evidence type="ECO:0000313" key="8">
    <source>
        <dbReference type="Proteomes" id="UP000198703"/>
    </source>
</evidence>
<dbReference type="GO" id="GO:0051539">
    <property type="term" value="F:4 iron, 4 sulfur cluster binding"/>
    <property type="evidence" value="ECO:0007669"/>
    <property type="project" value="UniProtKB-KW"/>
</dbReference>
<dbReference type="PANTHER" id="PTHR43687">
    <property type="entry name" value="ADENYLYLSULFATE REDUCTASE, BETA SUBUNIT"/>
    <property type="match status" value="1"/>
</dbReference>
<accession>A0A1H4D2H9</accession>
<dbReference type="InterPro" id="IPR017900">
    <property type="entry name" value="4Fe4S_Fe_S_CS"/>
</dbReference>
<dbReference type="OrthoDB" id="9800445at2"/>
<evidence type="ECO:0000259" key="6">
    <source>
        <dbReference type="PROSITE" id="PS51379"/>
    </source>
</evidence>
<protein>
    <submittedName>
        <fullName evidence="7">4Fe-4S dicluster domain-containing protein</fullName>
    </submittedName>
</protein>
<dbReference type="PROSITE" id="PS51379">
    <property type="entry name" value="4FE4S_FER_2"/>
    <property type="match status" value="3"/>
</dbReference>
<sequence>MADAPLLLSCDCLGSMDPDAAALGAAVGAEARPRCTALCRGEAHVARAALAEAPTSGRRVVVACGQEAETFAALAEDVAAEAGAAPALSCIDIRDRAGWSDAAADAGPKMAALLAEGMLARPPAPALDVASEGVCLVLGSGLEAVEAAERLSETLSVTCLLCAAEAISPPKAGVDLALGRVVAASGAFAGFSVTVDGYAPAVPGGRGALGFEPAKDGARSTCDVIVDLSGAAPLFPAAHKRDGYLRADPRDPAAVARALFDAAQLVGAFEKTLHVRLTPEICAHSRARKTGCTRCLDVCPTSAIAPDGDSVKIDPMVCAGCGACAAVCPTGAVAYDDPPLEHLHRRLRTLADAFRAGGGEAPRLLVVDAEHGAELLRLSARFGRGLPADVIPLEVAEVEGFGHAEALAALGVGFREAIVAEGPRTDLSALAPQTALAEAIAAGAGAPGRIRRIRPAEPDALEAELWAAAPAALGVEPVLPMGGRRQVARLVAKGLSPEPDRVIPLPQGAPYGAVLVNTDACTLCLACVSLCPTGALMDNPDRPELRFQEEACVQCGICAAACPERAITLEPRMDLSNAALSPRTLHEEEPFACIECGALFGVKSTIERITEKLSGKHWMFTQSDNARLIRMCDDCRVRAQYHSENSPFRLADRPRMRTTDDDLAERAAREAERKLDD</sequence>
<dbReference type="InterPro" id="IPR017896">
    <property type="entry name" value="4Fe4S_Fe-S-bd"/>
</dbReference>
<keyword evidence="8" id="KW-1185">Reference proteome</keyword>
<feature type="region of interest" description="Disordered" evidence="5">
    <location>
        <begin position="649"/>
        <end position="677"/>
    </location>
</feature>
<evidence type="ECO:0000256" key="2">
    <source>
        <dbReference type="ARBA" id="ARBA00022723"/>
    </source>
</evidence>
<dbReference type="EMBL" id="FNQM01000009">
    <property type="protein sequence ID" value="SEA66791.1"/>
    <property type="molecule type" value="Genomic_DNA"/>
</dbReference>
<feature type="compositionally biased region" description="Basic and acidic residues" evidence="5">
    <location>
        <begin position="650"/>
        <end position="677"/>
    </location>
</feature>
<dbReference type="PANTHER" id="PTHR43687:SF4">
    <property type="entry name" value="BLR5484 PROTEIN"/>
    <property type="match status" value="1"/>
</dbReference>
<dbReference type="Pfam" id="PF13187">
    <property type="entry name" value="Fer4_9"/>
    <property type="match status" value="1"/>
</dbReference>
<dbReference type="PROSITE" id="PS00198">
    <property type="entry name" value="4FE4S_FER_1"/>
    <property type="match status" value="3"/>
</dbReference>
<keyword evidence="4" id="KW-0411">Iron-sulfur</keyword>
<dbReference type="AlphaFoldDB" id="A0A1H4D2H9"/>
<gene>
    <name evidence="7" type="ORF">SAMN05444370_1093</name>
</gene>
<dbReference type="Proteomes" id="UP000198703">
    <property type="component" value="Unassembled WGS sequence"/>
</dbReference>
<keyword evidence="2" id="KW-0479">Metal-binding</keyword>
<reference evidence="7 8" key="1">
    <citation type="submission" date="2016-10" db="EMBL/GenBank/DDBJ databases">
        <authorList>
            <person name="de Groot N.N."/>
        </authorList>
    </citation>
    <scope>NUCLEOTIDE SEQUENCE [LARGE SCALE GENOMIC DNA]</scope>
    <source>
        <strain evidence="7 8">DSM 15345</strain>
    </source>
</reference>
<evidence type="ECO:0000256" key="4">
    <source>
        <dbReference type="ARBA" id="ARBA00023014"/>
    </source>
</evidence>
<dbReference type="GO" id="GO:0046872">
    <property type="term" value="F:metal ion binding"/>
    <property type="evidence" value="ECO:0007669"/>
    <property type="project" value="UniProtKB-KW"/>
</dbReference>
<evidence type="ECO:0000256" key="3">
    <source>
        <dbReference type="ARBA" id="ARBA00023004"/>
    </source>
</evidence>